<evidence type="ECO:0000313" key="2">
    <source>
        <dbReference type="Proteomes" id="UP000564644"/>
    </source>
</evidence>
<keyword evidence="2" id="KW-1185">Reference proteome</keyword>
<accession>A0A7X0SHK2</accession>
<sequence length="105" mass="11896">MQYYLAFTDDGNIAGFYVDEIHGDNIPAGAVPITDEQWRNYNSDACLYMRDESGREPCRLKTQQELDDEAATMPPPPKTLEQLQLEQQQQALDDLTLAFADLLAK</sequence>
<proteinExistence type="predicted"/>
<gene>
    <name evidence="1" type="ORF">H7C18_04080</name>
</gene>
<dbReference type="EMBL" id="JACJVO010000005">
    <property type="protein sequence ID" value="MBB6730067.1"/>
    <property type="molecule type" value="Genomic_DNA"/>
</dbReference>
<organism evidence="1 2">
    <name type="scientific">Cohnella zeiphila</name>
    <dbReference type="NCBI Taxonomy" id="2761120"/>
    <lineage>
        <taxon>Bacteria</taxon>
        <taxon>Bacillati</taxon>
        <taxon>Bacillota</taxon>
        <taxon>Bacilli</taxon>
        <taxon>Bacillales</taxon>
        <taxon>Paenibacillaceae</taxon>
        <taxon>Cohnella</taxon>
    </lineage>
</organism>
<comment type="caution">
    <text evidence="1">The sequence shown here is derived from an EMBL/GenBank/DDBJ whole genome shotgun (WGS) entry which is preliminary data.</text>
</comment>
<protein>
    <submittedName>
        <fullName evidence="1">Uncharacterized protein</fullName>
    </submittedName>
</protein>
<evidence type="ECO:0000313" key="1">
    <source>
        <dbReference type="EMBL" id="MBB6730067.1"/>
    </source>
</evidence>
<dbReference type="Proteomes" id="UP000564644">
    <property type="component" value="Unassembled WGS sequence"/>
</dbReference>
<dbReference type="AlphaFoldDB" id="A0A7X0SHK2"/>
<name>A0A7X0SHK2_9BACL</name>
<dbReference type="RefSeq" id="WP_185127742.1">
    <property type="nucleotide sequence ID" value="NZ_JACJVO010000005.1"/>
</dbReference>
<reference evidence="1 2" key="1">
    <citation type="submission" date="2020-08" db="EMBL/GenBank/DDBJ databases">
        <title>Cohnella phylogeny.</title>
        <authorList>
            <person name="Dunlap C."/>
        </authorList>
    </citation>
    <scope>NUCLEOTIDE SEQUENCE [LARGE SCALE GENOMIC DNA]</scope>
    <source>
        <strain evidence="1 2">CBP 2801</strain>
    </source>
</reference>